<feature type="non-terminal residue" evidence="2">
    <location>
        <position position="1"/>
    </location>
</feature>
<reference evidence="2" key="1">
    <citation type="submission" date="2015-12" db="EMBL/GenBank/DDBJ databases">
        <title>De novo transcriptome assembly of four potential Pierce s Disease insect vectors from Arizona vineyards.</title>
        <authorList>
            <person name="Tassone E.E."/>
        </authorList>
    </citation>
    <scope>NUCLEOTIDE SEQUENCE</scope>
</reference>
<sequence>PQGYPNQQYSPYGQMQGPYPSFQGSLGRRRHSDEGYGRRRKRNEPKERDGINICFHDGGMKHCQPQEPKVQHCCCEVEPAPKPKPKPKKKTQSCQPPCCLLHDYCLINKLKRTCNDVENLGQPPKKRKSIYKIVYECAHKKPKPICCKKIRKSSKEEVTVDRLSALKFLIQVLEMVSNVETKDEKKGKKSKKPKETKDKNSKKEKPAADTKAKDEEKVVSDEEEGEDETPVSQEEEAEEIDQPEAAEEEQPA</sequence>
<organism evidence="2">
    <name type="scientific">Clastoptera arizonana</name>
    <name type="common">Arizona spittle bug</name>
    <dbReference type="NCBI Taxonomy" id="38151"/>
    <lineage>
        <taxon>Eukaryota</taxon>
        <taxon>Metazoa</taxon>
        <taxon>Ecdysozoa</taxon>
        <taxon>Arthropoda</taxon>
        <taxon>Hexapoda</taxon>
        <taxon>Insecta</taxon>
        <taxon>Pterygota</taxon>
        <taxon>Neoptera</taxon>
        <taxon>Paraneoptera</taxon>
        <taxon>Hemiptera</taxon>
        <taxon>Auchenorrhyncha</taxon>
        <taxon>Cercopoidea</taxon>
        <taxon>Clastopteridae</taxon>
        <taxon>Clastoptera</taxon>
    </lineage>
</organism>
<evidence type="ECO:0000256" key="1">
    <source>
        <dbReference type="SAM" id="MobiDB-lite"/>
    </source>
</evidence>
<feature type="compositionally biased region" description="Acidic residues" evidence="1">
    <location>
        <begin position="221"/>
        <end position="252"/>
    </location>
</feature>
<gene>
    <name evidence="2" type="ORF">g.17621</name>
</gene>
<feature type="compositionally biased region" description="Basic and acidic residues" evidence="1">
    <location>
        <begin position="193"/>
        <end position="220"/>
    </location>
</feature>
<evidence type="ECO:0000313" key="2">
    <source>
        <dbReference type="EMBL" id="JAS21737.1"/>
    </source>
</evidence>
<dbReference type="AlphaFoldDB" id="A0A1B6D7S0"/>
<name>A0A1B6D7S0_9HEMI</name>
<feature type="region of interest" description="Disordered" evidence="1">
    <location>
        <begin position="179"/>
        <end position="252"/>
    </location>
</feature>
<feature type="region of interest" description="Disordered" evidence="1">
    <location>
        <begin position="1"/>
        <end position="50"/>
    </location>
</feature>
<accession>A0A1B6D7S0</accession>
<feature type="compositionally biased region" description="Polar residues" evidence="1">
    <location>
        <begin position="1"/>
        <end position="13"/>
    </location>
</feature>
<proteinExistence type="predicted"/>
<protein>
    <submittedName>
        <fullName evidence="2">Uncharacterized protein</fullName>
    </submittedName>
</protein>
<dbReference type="EMBL" id="GEDC01015561">
    <property type="protein sequence ID" value="JAS21737.1"/>
    <property type="molecule type" value="Transcribed_RNA"/>
</dbReference>